<feature type="region of interest" description="Disordered" evidence="1">
    <location>
        <begin position="215"/>
        <end position="465"/>
    </location>
</feature>
<dbReference type="AlphaFoldDB" id="A0A1Y2F058"/>
<feature type="compositionally biased region" description="Polar residues" evidence="1">
    <location>
        <begin position="91"/>
        <end position="110"/>
    </location>
</feature>
<feature type="compositionally biased region" description="Low complexity" evidence="1">
    <location>
        <begin position="488"/>
        <end position="498"/>
    </location>
</feature>
<reference evidence="3 4" key="1">
    <citation type="submission" date="2016-07" db="EMBL/GenBank/DDBJ databases">
        <title>Pervasive Adenine N6-methylation of Active Genes in Fungi.</title>
        <authorList>
            <consortium name="DOE Joint Genome Institute"/>
            <person name="Mondo S.J."/>
            <person name="Dannebaum R.O."/>
            <person name="Kuo R.C."/>
            <person name="Labutti K."/>
            <person name="Haridas S."/>
            <person name="Kuo A."/>
            <person name="Salamov A."/>
            <person name="Ahrendt S.R."/>
            <person name="Lipzen A."/>
            <person name="Sullivan W."/>
            <person name="Andreopoulos W.B."/>
            <person name="Clum A."/>
            <person name="Lindquist E."/>
            <person name="Daum C."/>
            <person name="Ramamoorthy G.K."/>
            <person name="Gryganskyi A."/>
            <person name="Culley D."/>
            <person name="Magnuson J.K."/>
            <person name="James T.Y."/>
            <person name="O'Malley M.A."/>
            <person name="Stajich J.E."/>
            <person name="Spatafora J.W."/>
            <person name="Visel A."/>
            <person name="Grigoriev I.V."/>
        </authorList>
    </citation>
    <scope>NUCLEOTIDE SEQUENCE [LARGE SCALE GENOMIC DNA]</scope>
    <source>
        <strain evidence="3 4">62-1032</strain>
    </source>
</reference>
<evidence type="ECO:0000259" key="2">
    <source>
        <dbReference type="PROSITE" id="PS50003"/>
    </source>
</evidence>
<dbReference type="Proteomes" id="UP000193467">
    <property type="component" value="Unassembled WGS sequence"/>
</dbReference>
<evidence type="ECO:0000256" key="1">
    <source>
        <dbReference type="SAM" id="MobiDB-lite"/>
    </source>
</evidence>
<comment type="caution">
    <text evidence="3">The sequence shown here is derived from an EMBL/GenBank/DDBJ whole genome shotgun (WGS) entry which is preliminary data.</text>
</comment>
<feature type="compositionally biased region" description="Low complexity" evidence="1">
    <location>
        <begin position="144"/>
        <end position="155"/>
    </location>
</feature>
<proteinExistence type="predicted"/>
<evidence type="ECO:0000313" key="3">
    <source>
        <dbReference type="EMBL" id="ORY77220.1"/>
    </source>
</evidence>
<feature type="compositionally biased region" description="Low complexity" evidence="1">
    <location>
        <begin position="301"/>
        <end position="316"/>
    </location>
</feature>
<dbReference type="InterPro" id="IPR051425">
    <property type="entry name" value="Formin_Homology"/>
</dbReference>
<dbReference type="PANTHER" id="PTHR45725:SF1">
    <property type="entry name" value="DISHEVELLED ASSOCIATED ACTIVATOR OF MORPHOGENESIS, ISOFORM D"/>
    <property type="match status" value="1"/>
</dbReference>
<dbReference type="SUPFAM" id="SSF50729">
    <property type="entry name" value="PH domain-like"/>
    <property type="match status" value="1"/>
</dbReference>
<sequence length="1166" mass="124635">MQSPRMDLASYSPATRDILTSFTSTADDPPSVQLAQNRERRRATRRARSGSMSSAGAQGGGTIASSPESLGDEVWHDASLGLPRLRLNHDAASQMSGSPKYQTESGSPASTRAVPLPPVDDTPLQDGGEPVSATTAAPPPPSSTPATAPRRSSSPIAIAEIPPYRGPRTPSPLVSPVVGSPAPASEPGDSGSSAATTPAHVKLVDGGVIARLKAARAAKLKATGGGSPTASPGSSTPLAGYPSTSPPPPPPPPTSQPSAPSSHHQGLPFNLPTSNARPTSGAPPPTASFSPIPSTPDLAEPSAHPSVVSQPSSASPRATRHEERVEEKQDVTERAASPARLSNEQVLADMRARNAAREQSGGKPTIDAEPPATGRLSFSPSPSIIAPPASSFAPPPPRPSSVRSSSTTSSKLSHPSPHKNAPTHPPSPTAQPPSTPPRFEIIHESTPESRAAEIEAWFKGERKGGRIVDLEDWKHHSLSEVEEQTERSSISTLPTSSSHGGTRATHTRNSSLSSLPSIPPPSPRAGRPLSTFSVSSSAGRQLADGSYQVSRAPPPPSPSKIRPAPNIIETAARMLEGYKGSETKREFDKGTDELRRYVEREREILGIARGSSRVVPVDSSSEEGSSRKEQRATSPTRRPLSPELARKAAIFGGDTSAARGQGVFGGVSSDEVETFSQRAERKRKEREVEREKRRREREEREAARRLEDRAGSLRGGTSSLDSRRGVRPAGIPEPEGIEDVAELAEDHLPPPPVLYEGSLFTPPPALPSSNALADPSSWTSRYAVLTADTLEFRPTDSTGHFTPIVALVPSDIRRIEDSLKASHGFKPFAILTRDGEEHLFACTKAIDKVNWVVAFENVADLSRLGRRSRSASSILGTGSPHPTTPHLQSPSKKLPLSFASPHRSQKPASPRYEPEAGIDPIKSATERLRQGVSIKSLASASSGTRAREKAGGATQDGQESADRGNAHDELAYLGEVNYAYGTKQRRSPRGQAARQLRKTYTRRSPTLEERLFTSTERAPLVETSLGSFATALFLLLPLPRSINPLSYPTTHGIQLLLRRQSLSSANPPSPLPFRLTPTSDLAASFLRLPPPHSPKMLLLFVLLLFDPSPMALRSPSRSTAAEVDPLVFPTPTFSRLGRQESFERRSAGCSRRRCRWGERLRSRSMR</sequence>
<feature type="region of interest" description="Disordered" evidence="1">
    <location>
        <begin position="930"/>
        <end position="964"/>
    </location>
</feature>
<feature type="compositionally biased region" description="Basic and acidic residues" evidence="1">
    <location>
        <begin position="685"/>
        <end position="711"/>
    </location>
</feature>
<feature type="compositionally biased region" description="Basic residues" evidence="1">
    <location>
        <begin position="39"/>
        <end position="48"/>
    </location>
</feature>
<evidence type="ECO:0000313" key="4">
    <source>
        <dbReference type="Proteomes" id="UP000193467"/>
    </source>
</evidence>
<accession>A0A1Y2F058</accession>
<dbReference type="STRING" id="106004.A0A1Y2F058"/>
<dbReference type="PROSITE" id="PS50003">
    <property type="entry name" value="PH_DOMAIN"/>
    <property type="match status" value="1"/>
</dbReference>
<feature type="compositionally biased region" description="Pro residues" evidence="1">
    <location>
        <begin position="423"/>
        <end position="436"/>
    </location>
</feature>
<organism evidence="3 4">
    <name type="scientific">Leucosporidium creatinivorum</name>
    <dbReference type="NCBI Taxonomy" id="106004"/>
    <lineage>
        <taxon>Eukaryota</taxon>
        <taxon>Fungi</taxon>
        <taxon>Dikarya</taxon>
        <taxon>Basidiomycota</taxon>
        <taxon>Pucciniomycotina</taxon>
        <taxon>Microbotryomycetes</taxon>
        <taxon>Leucosporidiales</taxon>
        <taxon>Leucosporidium</taxon>
    </lineage>
</organism>
<feature type="compositionally biased region" description="Low complexity" evidence="1">
    <location>
        <begin position="376"/>
        <end position="392"/>
    </location>
</feature>
<feature type="compositionally biased region" description="Basic and acidic residues" evidence="1">
    <location>
        <begin position="440"/>
        <end position="465"/>
    </location>
</feature>
<dbReference type="EMBL" id="MCGR01000032">
    <property type="protein sequence ID" value="ORY77220.1"/>
    <property type="molecule type" value="Genomic_DNA"/>
</dbReference>
<dbReference type="InterPro" id="IPR001849">
    <property type="entry name" value="PH_domain"/>
</dbReference>
<feature type="region of interest" description="Disordered" evidence="1">
    <location>
        <begin position="478"/>
        <end position="567"/>
    </location>
</feature>
<feature type="compositionally biased region" description="Low complexity" evidence="1">
    <location>
        <begin position="220"/>
        <end position="237"/>
    </location>
</feature>
<feature type="compositionally biased region" description="Pro residues" evidence="1">
    <location>
        <begin position="244"/>
        <end position="255"/>
    </location>
</feature>
<dbReference type="PANTHER" id="PTHR45725">
    <property type="entry name" value="FORMIN HOMOLOGY 2 FAMILY MEMBER"/>
    <property type="match status" value="1"/>
</dbReference>
<feature type="compositionally biased region" description="Low complexity" evidence="1">
    <location>
        <begin position="171"/>
        <end position="187"/>
    </location>
</feature>
<feature type="region of interest" description="Disordered" evidence="1">
    <location>
        <begin position="871"/>
        <end position="918"/>
    </location>
</feature>
<protein>
    <recommendedName>
        <fullName evidence="2">PH domain-containing protein</fullName>
    </recommendedName>
</protein>
<feature type="region of interest" description="Disordered" evidence="1">
    <location>
        <begin position="20"/>
        <end position="199"/>
    </location>
</feature>
<name>A0A1Y2F058_9BASI</name>
<dbReference type="InParanoid" id="A0A1Y2F058"/>
<feature type="domain" description="PH" evidence="2">
    <location>
        <begin position="752"/>
        <end position="860"/>
    </location>
</feature>
<dbReference type="CDD" id="cd00821">
    <property type="entry name" value="PH"/>
    <property type="match status" value="1"/>
</dbReference>
<feature type="region of interest" description="Disordered" evidence="1">
    <location>
        <begin position="608"/>
        <end position="733"/>
    </location>
</feature>
<feature type="compositionally biased region" description="Low complexity" evidence="1">
    <location>
        <begin position="400"/>
        <end position="419"/>
    </location>
</feature>
<feature type="compositionally biased region" description="Basic and acidic residues" evidence="1">
    <location>
        <begin position="319"/>
        <end position="333"/>
    </location>
</feature>
<keyword evidence="4" id="KW-1185">Reference proteome</keyword>
<gene>
    <name evidence="3" type="ORF">BCR35DRAFT_115730</name>
</gene>
<dbReference type="SMART" id="SM00233">
    <property type="entry name" value="PH"/>
    <property type="match status" value="1"/>
</dbReference>